<dbReference type="AlphaFoldDB" id="A0A4V3BTK0"/>
<protein>
    <submittedName>
        <fullName evidence="1">Uncharacterized protein</fullName>
    </submittedName>
</protein>
<evidence type="ECO:0000313" key="2">
    <source>
        <dbReference type="Proteomes" id="UP000295493"/>
    </source>
</evidence>
<reference evidence="1 2" key="1">
    <citation type="submission" date="2019-03" db="EMBL/GenBank/DDBJ databases">
        <title>Genomic Encyclopedia of Type Strains, Phase IV (KMG-IV): sequencing the most valuable type-strain genomes for metagenomic binning, comparative biology and taxonomic classification.</title>
        <authorList>
            <person name="Goeker M."/>
        </authorList>
    </citation>
    <scope>NUCLEOTIDE SEQUENCE [LARGE SCALE GENOMIC DNA]</scope>
    <source>
        <strain evidence="1 2">DSM 25059</strain>
    </source>
</reference>
<proteinExistence type="predicted"/>
<comment type="caution">
    <text evidence="1">The sequence shown here is derived from an EMBL/GenBank/DDBJ whole genome shotgun (WGS) entry which is preliminary data.</text>
</comment>
<dbReference type="EMBL" id="SNWD01000004">
    <property type="protein sequence ID" value="TDN83698.1"/>
    <property type="molecule type" value="Genomic_DNA"/>
</dbReference>
<keyword evidence="2" id="KW-1185">Reference proteome</keyword>
<gene>
    <name evidence="1" type="ORF">EV664_104182</name>
</gene>
<sequence>MKKYLKRTNAVDFIAITRAKEKLWNLLAGHMILLEGGTTRLHCSLGRETTHAECAFLFLDKEHGTARIEPYALEV</sequence>
<evidence type="ECO:0000313" key="1">
    <source>
        <dbReference type="EMBL" id="TDN83698.1"/>
    </source>
</evidence>
<organism evidence="1 2">
    <name type="scientific">Stakelama pacifica</name>
    <dbReference type="NCBI Taxonomy" id="517720"/>
    <lineage>
        <taxon>Bacteria</taxon>
        <taxon>Pseudomonadati</taxon>
        <taxon>Pseudomonadota</taxon>
        <taxon>Alphaproteobacteria</taxon>
        <taxon>Sphingomonadales</taxon>
        <taxon>Sphingomonadaceae</taxon>
        <taxon>Stakelama</taxon>
    </lineage>
</organism>
<accession>A0A4V3BTK0</accession>
<name>A0A4V3BTK0_9SPHN</name>
<dbReference type="Proteomes" id="UP000295493">
    <property type="component" value="Unassembled WGS sequence"/>
</dbReference>